<evidence type="ECO:0000259" key="2">
    <source>
        <dbReference type="Pfam" id="PF01814"/>
    </source>
</evidence>
<feature type="compositionally biased region" description="Pro residues" evidence="1">
    <location>
        <begin position="1"/>
        <end position="12"/>
    </location>
</feature>
<accession>A0A917WYH6</accession>
<reference evidence="3" key="1">
    <citation type="journal article" date="2014" name="Int. J. Syst. Evol. Microbiol.">
        <title>Complete genome sequence of Corynebacterium casei LMG S-19264T (=DSM 44701T), isolated from a smear-ripened cheese.</title>
        <authorList>
            <consortium name="US DOE Joint Genome Institute (JGI-PGF)"/>
            <person name="Walter F."/>
            <person name="Albersmeier A."/>
            <person name="Kalinowski J."/>
            <person name="Ruckert C."/>
        </authorList>
    </citation>
    <scope>NUCLEOTIDE SEQUENCE</scope>
    <source>
        <strain evidence="3">CGMCC 4.7312</strain>
    </source>
</reference>
<evidence type="ECO:0000313" key="3">
    <source>
        <dbReference type="EMBL" id="GGM40680.1"/>
    </source>
</evidence>
<dbReference type="AlphaFoldDB" id="A0A917WYH6"/>
<evidence type="ECO:0000313" key="4">
    <source>
        <dbReference type="Proteomes" id="UP000608890"/>
    </source>
</evidence>
<feature type="domain" description="Hemerythrin-like" evidence="2">
    <location>
        <begin position="23"/>
        <end position="129"/>
    </location>
</feature>
<dbReference type="PANTHER" id="PTHR35585">
    <property type="entry name" value="HHE DOMAIN PROTEIN (AFU_ORTHOLOGUE AFUA_4G00730)"/>
    <property type="match status" value="1"/>
</dbReference>
<dbReference type="EMBL" id="BMNB01000010">
    <property type="protein sequence ID" value="GGM40680.1"/>
    <property type="molecule type" value="Genomic_DNA"/>
</dbReference>
<sequence>MSVHLPPLPPTPGDGYQPAGHSIADTIAEEHRQLLALTRRLVAPGPDPAHGREILVAALSRHLSAEEQYLLPAVRQALPDADGPVGEVLAGDAALLMALRGLTDDRLAMVAQLVEAHVTAVDALVARLCASATEEELIRLGNRLEIAEEAAPTRPHPGVPHTPPWNRIVEPAVALVDKFRDAVTGRRTQLSELRNLSEPPPH</sequence>
<reference evidence="3" key="2">
    <citation type="submission" date="2020-09" db="EMBL/GenBank/DDBJ databases">
        <authorList>
            <person name="Sun Q."/>
            <person name="Zhou Y."/>
        </authorList>
    </citation>
    <scope>NUCLEOTIDE SEQUENCE</scope>
    <source>
        <strain evidence="3">CGMCC 4.7312</strain>
    </source>
</reference>
<protein>
    <submittedName>
        <fullName evidence="3">Hemerythrin</fullName>
    </submittedName>
</protein>
<dbReference type="Proteomes" id="UP000608890">
    <property type="component" value="Unassembled WGS sequence"/>
</dbReference>
<evidence type="ECO:0000256" key="1">
    <source>
        <dbReference type="SAM" id="MobiDB-lite"/>
    </source>
</evidence>
<keyword evidence="4" id="KW-1185">Reference proteome</keyword>
<dbReference type="RefSeq" id="WP_189044055.1">
    <property type="nucleotide sequence ID" value="NZ_BMNB01000010.1"/>
</dbReference>
<dbReference type="PANTHER" id="PTHR35585:SF1">
    <property type="entry name" value="HHE DOMAIN PROTEIN (AFU_ORTHOLOGUE AFUA_4G00730)"/>
    <property type="match status" value="1"/>
</dbReference>
<dbReference type="Pfam" id="PF01814">
    <property type="entry name" value="Hemerythrin"/>
    <property type="match status" value="1"/>
</dbReference>
<dbReference type="InterPro" id="IPR012312">
    <property type="entry name" value="Hemerythrin-like"/>
</dbReference>
<name>A0A917WYH6_9ACTN</name>
<organism evidence="3 4">
    <name type="scientific">Micromonospora sonchi</name>
    <dbReference type="NCBI Taxonomy" id="1763543"/>
    <lineage>
        <taxon>Bacteria</taxon>
        <taxon>Bacillati</taxon>
        <taxon>Actinomycetota</taxon>
        <taxon>Actinomycetes</taxon>
        <taxon>Micromonosporales</taxon>
        <taxon>Micromonosporaceae</taxon>
        <taxon>Micromonospora</taxon>
    </lineage>
</organism>
<feature type="region of interest" description="Disordered" evidence="1">
    <location>
        <begin position="1"/>
        <end position="21"/>
    </location>
</feature>
<proteinExistence type="predicted"/>
<comment type="caution">
    <text evidence="3">The sequence shown here is derived from an EMBL/GenBank/DDBJ whole genome shotgun (WGS) entry which is preliminary data.</text>
</comment>
<gene>
    <name evidence="3" type="ORF">GCM10011608_26840</name>
</gene>